<dbReference type="eggNOG" id="ENOG502SJ9D">
    <property type="taxonomic scope" value="Eukaryota"/>
</dbReference>
<evidence type="ECO:0000256" key="2">
    <source>
        <dbReference type="ARBA" id="ARBA00023242"/>
    </source>
</evidence>
<dbReference type="Pfam" id="PF00172">
    <property type="entry name" value="Zn_clus"/>
    <property type="match status" value="1"/>
</dbReference>
<dbReference type="SMART" id="SM00066">
    <property type="entry name" value="GAL4"/>
    <property type="match status" value="1"/>
</dbReference>
<proteinExistence type="predicted"/>
<dbReference type="OrthoDB" id="3014581at2759"/>
<dbReference type="GO" id="GO:0005634">
    <property type="term" value="C:nucleus"/>
    <property type="evidence" value="ECO:0007669"/>
    <property type="project" value="UniProtKB-SubCell"/>
</dbReference>
<organism evidence="5 6">
    <name type="scientific">Beauveria bassiana D1-5</name>
    <dbReference type="NCBI Taxonomy" id="1245745"/>
    <lineage>
        <taxon>Eukaryota</taxon>
        <taxon>Fungi</taxon>
        <taxon>Dikarya</taxon>
        <taxon>Ascomycota</taxon>
        <taxon>Pezizomycotina</taxon>
        <taxon>Sordariomycetes</taxon>
        <taxon>Hypocreomycetidae</taxon>
        <taxon>Hypocreales</taxon>
        <taxon>Cordycipitaceae</taxon>
        <taxon>Beauveria</taxon>
    </lineage>
</organism>
<accession>A0A0A2V7W4</accession>
<feature type="domain" description="Zn(2)-C6 fungal-type" evidence="4">
    <location>
        <begin position="11"/>
        <end position="40"/>
    </location>
</feature>
<feature type="region of interest" description="Disordered" evidence="3">
    <location>
        <begin position="112"/>
        <end position="139"/>
    </location>
</feature>
<evidence type="ECO:0000313" key="5">
    <source>
        <dbReference type="EMBL" id="KGQ03971.1"/>
    </source>
</evidence>
<dbReference type="Gene3D" id="4.10.240.10">
    <property type="entry name" value="Zn(2)-C6 fungal-type DNA-binding domain"/>
    <property type="match status" value="1"/>
</dbReference>
<feature type="compositionally biased region" description="Polar residues" evidence="3">
    <location>
        <begin position="118"/>
        <end position="139"/>
    </location>
</feature>
<keyword evidence="2" id="KW-0539">Nucleus</keyword>
<comment type="caution">
    <text evidence="5">The sequence shown here is derived from an EMBL/GenBank/DDBJ whole genome shotgun (WGS) entry which is preliminary data.</text>
</comment>
<dbReference type="PROSITE" id="PS50048">
    <property type="entry name" value="ZN2_CY6_FUNGAL_2"/>
    <property type="match status" value="1"/>
</dbReference>
<evidence type="ECO:0000256" key="1">
    <source>
        <dbReference type="ARBA" id="ARBA00004123"/>
    </source>
</evidence>
<dbReference type="PROSITE" id="PS00463">
    <property type="entry name" value="ZN2_CY6_FUNGAL_1"/>
    <property type="match status" value="1"/>
</dbReference>
<evidence type="ECO:0000256" key="3">
    <source>
        <dbReference type="SAM" id="MobiDB-lite"/>
    </source>
</evidence>
<dbReference type="PANTHER" id="PTHR31001">
    <property type="entry name" value="UNCHARACTERIZED TRANSCRIPTIONAL REGULATORY PROTEIN"/>
    <property type="match status" value="1"/>
</dbReference>
<dbReference type="InterPro" id="IPR036864">
    <property type="entry name" value="Zn2-C6_fun-type_DNA-bd_sf"/>
</dbReference>
<sequence length="724" mass="81833">MGRQPRQRPISCKLCRQRKLRCSRIFPCSNCTCRGITCEHDGPGTAQASAPRSGLAPNYSANAPVAVPEQDDTDLRMTEGEQSVAPPDVPNAELLARLEKLEALIAAQNKEGMLSKPEPTSYSGALPPNQSSAVASPMSPQLQKLTDDALWLERSFTGQSMLCLEQEPLCDPISFRTCPVRRIVKQGSFVLQSDPSAPAFGSGEVTRCIWLPRRDEARIIAHKYISDVNHFHHVVHVPTLMDTIEQIYDCIDSNTTLDIGLMTLLLSMCAASTYTWSPQDDARLLYGTVEEARAQALWWVKAALDVMDHAQRIAHSSLECIHGMVILFYVFCNIEGLSPRARSLNARSITMARELSLHRVDAPSNREMSSTGSLRVEMYRRTWWFLVATDWMVTQFAFPQEGSFTIHPFHMMVRKPSNVNDDDIVDSQPVIGRPLTEPTDASALIYRIRLAELCQNMLDKDRTYAFQAQPVDHKFVMEMDAKFRVYLRELPDFFSMDSTNMHTLSPSDPRRDPKITIQRYTLNLLIYRHLCKLHLPFLARGSVEQAYSYSYQACMAAARMIVQTEKHLKLEDLPFSSTRLRSVIILRSVFLASIALVLNACIGRQTEETPANDSHLVEAWRIMDDAKDQSPVGAKLLDLSVQVLKRHMPNHPALKMFTALPATMPMTPDSAGREEQRRNMPFQGFVPEPEASYMDQQWQALEGRMDLNTIDFDKLFYGLEAPFI</sequence>
<dbReference type="GO" id="GO:0008270">
    <property type="term" value="F:zinc ion binding"/>
    <property type="evidence" value="ECO:0007669"/>
    <property type="project" value="InterPro"/>
</dbReference>
<dbReference type="CDD" id="cd12148">
    <property type="entry name" value="fungal_TF_MHR"/>
    <property type="match status" value="1"/>
</dbReference>
<gene>
    <name evidence="5" type="ORF">BBAD15_g10792</name>
</gene>
<dbReference type="EMBL" id="ANFO01001134">
    <property type="protein sequence ID" value="KGQ03971.1"/>
    <property type="molecule type" value="Genomic_DNA"/>
</dbReference>
<evidence type="ECO:0000313" key="6">
    <source>
        <dbReference type="Proteomes" id="UP000030106"/>
    </source>
</evidence>
<dbReference type="CDD" id="cd00067">
    <property type="entry name" value="GAL4"/>
    <property type="match status" value="1"/>
</dbReference>
<name>A0A0A2V7W4_BEABA</name>
<comment type="subcellular location">
    <subcellularLocation>
        <location evidence="1">Nucleus</location>
    </subcellularLocation>
</comment>
<dbReference type="InterPro" id="IPR050613">
    <property type="entry name" value="Sec_Metabolite_Reg"/>
</dbReference>
<dbReference type="InterPro" id="IPR001138">
    <property type="entry name" value="Zn2Cys6_DnaBD"/>
</dbReference>
<reference evidence="5 6" key="1">
    <citation type="submission" date="2012-10" db="EMBL/GenBank/DDBJ databases">
        <title>Genome sequencing and analysis of entomopathogenic fungi Beauveria bassiana D1-5.</title>
        <authorList>
            <person name="Li Q."/>
            <person name="Wang L."/>
            <person name="Zhang Z."/>
            <person name="Wang Q."/>
            <person name="Ren J."/>
            <person name="Wang M."/>
            <person name="Xu W."/>
            <person name="Wang J."/>
            <person name="Lu Y."/>
            <person name="Du Q."/>
            <person name="Sun Z."/>
        </authorList>
    </citation>
    <scope>NUCLEOTIDE SEQUENCE [LARGE SCALE GENOMIC DNA]</scope>
    <source>
        <strain evidence="5 6">D1-5</strain>
    </source>
</reference>
<dbReference type="AlphaFoldDB" id="A0A0A2V7W4"/>
<evidence type="ECO:0000259" key="4">
    <source>
        <dbReference type="PROSITE" id="PS50048"/>
    </source>
</evidence>
<dbReference type="PANTHER" id="PTHR31001:SF90">
    <property type="entry name" value="CENTROMERE DNA-BINDING PROTEIN COMPLEX CBF3 SUBUNIT B"/>
    <property type="match status" value="1"/>
</dbReference>
<dbReference type="GO" id="GO:0000981">
    <property type="term" value="F:DNA-binding transcription factor activity, RNA polymerase II-specific"/>
    <property type="evidence" value="ECO:0007669"/>
    <property type="project" value="InterPro"/>
</dbReference>
<dbReference type="HOGENOM" id="CLU_013260_1_0_1"/>
<dbReference type="Proteomes" id="UP000030106">
    <property type="component" value="Unassembled WGS sequence"/>
</dbReference>
<dbReference type="SUPFAM" id="SSF57701">
    <property type="entry name" value="Zn2/Cys6 DNA-binding domain"/>
    <property type="match status" value="1"/>
</dbReference>
<protein>
    <recommendedName>
        <fullName evidence="4">Zn(2)-C6 fungal-type domain-containing protein</fullName>
    </recommendedName>
</protein>